<dbReference type="Proteomes" id="UP000326340">
    <property type="component" value="Unassembled WGS sequence"/>
</dbReference>
<organism evidence="5 6">
    <name type="scientific">Colletotrichum shisoi</name>
    <dbReference type="NCBI Taxonomy" id="2078593"/>
    <lineage>
        <taxon>Eukaryota</taxon>
        <taxon>Fungi</taxon>
        <taxon>Dikarya</taxon>
        <taxon>Ascomycota</taxon>
        <taxon>Pezizomycotina</taxon>
        <taxon>Sordariomycetes</taxon>
        <taxon>Hypocreomycetidae</taxon>
        <taxon>Glomerellales</taxon>
        <taxon>Glomerellaceae</taxon>
        <taxon>Colletotrichum</taxon>
        <taxon>Colletotrichum destructivum species complex</taxon>
    </lineage>
</organism>
<evidence type="ECO:0000313" key="6">
    <source>
        <dbReference type="Proteomes" id="UP000326340"/>
    </source>
</evidence>
<comment type="similarity">
    <text evidence="1 3">Belongs to the type-B carboxylesterase/lipase family.</text>
</comment>
<sequence length="588" mass="63268">MRPHGFKLLLALLLSASDLSECLSGHYHQRAVSSSPSGGGGGAAAAAGAAASPPSVRLSNGTYIGVRNDQYAQDFFLGIPYARPPVGPLRYAPPQPLDESFDEPRSAAEYGRMCIGYGSDTASLGSPVSEDCLTINIVRPAGTKPGDNLPVGLWVHGGSYVNGGSLDPRYNLSYIVQQSVRENKPIIAASINYRLSYWGFLFSRELQDGKAGNLGFRDQRLALRWLRDNIAPFGGGPDKVTVWGESAGARSLGMQLIAHDGRHDGLFRSAILQSGSSVAKFVGAEAWQPFFDALLRKTSCDAAPGDAAARLACLRALPWQTLDGIFNGSDPLGVAAPAITAVVDGDFITAQASALLRRGKFAPVPLLLGNNLDEGTGYARQGVNTTEQFEAWVASSLQVDAAQVAAISRLYPDDPAVGIPASHPGRPSGALAAFGSQWKRVAAVAGDYQQHSGRRLLASSYARVGLPVYSYAWNVHVNGFGPIYGATHFQEVVFVFNNVRALGYATDPFEGKPGSYFELADLMSKMWVAFIHDTDPNQCNNAPRLAWPRYTPRRPQNLVFDANHTRLGYVARDDYRAAEIAYMQEHVF</sequence>
<evidence type="ECO:0000256" key="1">
    <source>
        <dbReference type="ARBA" id="ARBA00005964"/>
    </source>
</evidence>
<dbReference type="InterPro" id="IPR029058">
    <property type="entry name" value="AB_hydrolase_fold"/>
</dbReference>
<dbReference type="PROSITE" id="PS00122">
    <property type="entry name" value="CARBOXYLESTERASE_B_1"/>
    <property type="match status" value="1"/>
</dbReference>
<dbReference type="EC" id="3.1.1.-" evidence="3"/>
<dbReference type="SUPFAM" id="SSF53474">
    <property type="entry name" value="alpha/beta-Hydrolases"/>
    <property type="match status" value="1"/>
</dbReference>
<keyword evidence="3" id="KW-0732">Signal</keyword>
<keyword evidence="2 3" id="KW-0378">Hydrolase</keyword>
<accession>A0A5Q4BM58</accession>
<dbReference type="InterPro" id="IPR019819">
    <property type="entry name" value="Carboxylesterase_B_CS"/>
</dbReference>
<dbReference type="PROSITE" id="PS00941">
    <property type="entry name" value="CARBOXYLESTERASE_B_2"/>
    <property type="match status" value="1"/>
</dbReference>
<gene>
    <name evidence="5" type="primary">LIP1-7</name>
    <name evidence="5" type="ORF">CSHISOI_07777</name>
</gene>
<dbReference type="EMBL" id="PUHP01000865">
    <property type="protein sequence ID" value="TQN67669.1"/>
    <property type="molecule type" value="Genomic_DNA"/>
</dbReference>
<dbReference type="InterPro" id="IPR050309">
    <property type="entry name" value="Type-B_Carboxylest/Lipase"/>
</dbReference>
<dbReference type="OrthoDB" id="408631at2759"/>
<dbReference type="Gene3D" id="3.40.50.1820">
    <property type="entry name" value="alpha/beta hydrolase"/>
    <property type="match status" value="1"/>
</dbReference>
<dbReference type="GO" id="GO:0016787">
    <property type="term" value="F:hydrolase activity"/>
    <property type="evidence" value="ECO:0007669"/>
    <property type="project" value="UniProtKB-KW"/>
</dbReference>
<name>A0A5Q4BM58_9PEZI</name>
<evidence type="ECO:0000256" key="2">
    <source>
        <dbReference type="ARBA" id="ARBA00022801"/>
    </source>
</evidence>
<proteinExistence type="inferred from homology"/>
<dbReference type="InterPro" id="IPR019826">
    <property type="entry name" value="Carboxylesterase_B_AS"/>
</dbReference>
<evidence type="ECO:0000256" key="3">
    <source>
        <dbReference type="RuleBase" id="RU361235"/>
    </source>
</evidence>
<protein>
    <recommendedName>
        <fullName evidence="3">Carboxylic ester hydrolase</fullName>
        <ecNumber evidence="3">3.1.1.-</ecNumber>
    </recommendedName>
</protein>
<comment type="caution">
    <text evidence="5">The sequence shown here is derived from an EMBL/GenBank/DDBJ whole genome shotgun (WGS) entry which is preliminary data.</text>
</comment>
<keyword evidence="6" id="KW-1185">Reference proteome</keyword>
<dbReference type="Pfam" id="PF00135">
    <property type="entry name" value="COesterase"/>
    <property type="match status" value="1"/>
</dbReference>
<feature type="chain" id="PRO_5031611354" description="Carboxylic ester hydrolase" evidence="3">
    <location>
        <begin position="23"/>
        <end position="588"/>
    </location>
</feature>
<feature type="domain" description="Carboxylesterase type B" evidence="4">
    <location>
        <begin position="54"/>
        <end position="565"/>
    </location>
</feature>
<feature type="signal peptide" evidence="3">
    <location>
        <begin position="1"/>
        <end position="22"/>
    </location>
</feature>
<reference evidence="5 6" key="1">
    <citation type="journal article" date="2019" name="Sci. Rep.">
        <title>Colletotrichum shisoi sp. nov., an anthracnose pathogen of Perilla frutescens in Japan: molecular phylogenetic, morphological and genomic evidence.</title>
        <authorList>
            <person name="Gan P."/>
            <person name="Tsushima A."/>
            <person name="Hiroyama R."/>
            <person name="Narusaka M."/>
            <person name="Takano Y."/>
            <person name="Narusaka Y."/>
            <person name="Kawaradani M."/>
            <person name="Damm U."/>
            <person name="Shirasu K."/>
        </authorList>
    </citation>
    <scope>NUCLEOTIDE SEQUENCE [LARGE SCALE GENOMIC DNA]</scope>
    <source>
        <strain evidence="5 6">PG-2018a</strain>
    </source>
</reference>
<evidence type="ECO:0000259" key="4">
    <source>
        <dbReference type="Pfam" id="PF00135"/>
    </source>
</evidence>
<evidence type="ECO:0000313" key="5">
    <source>
        <dbReference type="EMBL" id="TQN67669.1"/>
    </source>
</evidence>
<dbReference type="PANTHER" id="PTHR11559">
    <property type="entry name" value="CARBOXYLESTERASE"/>
    <property type="match status" value="1"/>
</dbReference>
<dbReference type="InterPro" id="IPR002018">
    <property type="entry name" value="CarbesteraseB"/>
</dbReference>
<dbReference type="AlphaFoldDB" id="A0A5Q4BM58"/>